<evidence type="ECO:0000313" key="3">
    <source>
        <dbReference type="Proteomes" id="UP000813463"/>
    </source>
</evidence>
<evidence type="ECO:0000256" key="1">
    <source>
        <dbReference type="SAM" id="MobiDB-lite"/>
    </source>
</evidence>
<reference evidence="4" key="2">
    <citation type="submission" date="2025-08" db="UniProtKB">
        <authorList>
            <consortium name="RefSeq"/>
        </authorList>
    </citation>
    <scope>IDENTIFICATION</scope>
    <source>
        <tissue evidence="4">Leaf</tissue>
    </source>
</reference>
<dbReference type="GeneID" id="110776397"/>
<dbReference type="PANTHER" id="PTHR33223:SF11">
    <property type="entry name" value="ELEMENT PROTEIN, PUTATIVE-RELATED"/>
    <property type="match status" value="1"/>
</dbReference>
<dbReference type="RefSeq" id="XP_056691719.1">
    <property type="nucleotide sequence ID" value="XM_056835741.1"/>
</dbReference>
<dbReference type="PANTHER" id="PTHR33223">
    <property type="entry name" value="CCHC-TYPE DOMAIN-CONTAINING PROTEIN"/>
    <property type="match status" value="1"/>
</dbReference>
<protein>
    <recommendedName>
        <fullName evidence="2">Retrotransposon gag domain-containing protein</fullName>
    </recommendedName>
</protein>
<sequence>MSKSLKSYGVPSSNSVSTGLTMPTIDAVNFEIKPALISMVSQNQYGGHPSEEPTNHLQRFNQLCGTIKHKGVTQDQLKVMLFGFSLRDKAQTWLNDVKETEWSAISQAFLEEFFPPTKTAEIRHKLTTFTQEPGESLREAWDRFKNTVDFASGGVFLDKEVDAGYDFLANLAANHYSTTRTTSKKGKIDVDAYALLSSQVAALNLKIDSLKAPQSGTPPMSINAMSSVAPVTTSYCEVCGIQGHFGHECSYSLQDTTRMEKVNAFQQRQPDDPYSNSYNPGWRNHSNFSYRSNNAQNPQPQQQWSQS</sequence>
<gene>
    <name evidence="4" type="primary">LOC110776397</name>
</gene>
<feature type="domain" description="Retrotransposon gag" evidence="2">
    <location>
        <begin position="81"/>
        <end position="153"/>
    </location>
</feature>
<feature type="region of interest" description="Disordered" evidence="1">
    <location>
        <begin position="265"/>
        <end position="307"/>
    </location>
</feature>
<dbReference type="Pfam" id="PF03732">
    <property type="entry name" value="Retrotrans_gag"/>
    <property type="match status" value="1"/>
</dbReference>
<organism evidence="3 4">
    <name type="scientific">Spinacia oleracea</name>
    <name type="common">Spinach</name>
    <dbReference type="NCBI Taxonomy" id="3562"/>
    <lineage>
        <taxon>Eukaryota</taxon>
        <taxon>Viridiplantae</taxon>
        <taxon>Streptophyta</taxon>
        <taxon>Embryophyta</taxon>
        <taxon>Tracheophyta</taxon>
        <taxon>Spermatophyta</taxon>
        <taxon>Magnoliopsida</taxon>
        <taxon>eudicotyledons</taxon>
        <taxon>Gunneridae</taxon>
        <taxon>Pentapetalae</taxon>
        <taxon>Caryophyllales</taxon>
        <taxon>Chenopodiaceae</taxon>
        <taxon>Chenopodioideae</taxon>
        <taxon>Anserineae</taxon>
        <taxon>Spinacia</taxon>
    </lineage>
</organism>
<evidence type="ECO:0000259" key="2">
    <source>
        <dbReference type="Pfam" id="PF03732"/>
    </source>
</evidence>
<name>A0ABM3R7Y0_SPIOL</name>
<dbReference type="InterPro" id="IPR005162">
    <property type="entry name" value="Retrotrans_gag_dom"/>
</dbReference>
<reference evidence="3" key="1">
    <citation type="journal article" date="2021" name="Nat. Commun.">
        <title>Genomic analyses provide insights into spinach domestication and the genetic basis of agronomic traits.</title>
        <authorList>
            <person name="Cai X."/>
            <person name="Sun X."/>
            <person name="Xu C."/>
            <person name="Sun H."/>
            <person name="Wang X."/>
            <person name="Ge C."/>
            <person name="Zhang Z."/>
            <person name="Wang Q."/>
            <person name="Fei Z."/>
            <person name="Jiao C."/>
            <person name="Wang Q."/>
        </authorList>
    </citation>
    <scope>NUCLEOTIDE SEQUENCE [LARGE SCALE GENOMIC DNA]</scope>
    <source>
        <strain evidence="3">cv. Varoflay</strain>
    </source>
</reference>
<feature type="compositionally biased region" description="Low complexity" evidence="1">
    <location>
        <begin position="292"/>
        <end position="307"/>
    </location>
</feature>
<feature type="compositionally biased region" description="Polar residues" evidence="1">
    <location>
        <begin position="265"/>
        <end position="291"/>
    </location>
</feature>
<keyword evidence="3" id="KW-1185">Reference proteome</keyword>
<dbReference type="Proteomes" id="UP000813463">
    <property type="component" value="Chromosome 2"/>
</dbReference>
<proteinExistence type="predicted"/>
<accession>A0ABM3R7Y0</accession>
<evidence type="ECO:0000313" key="4">
    <source>
        <dbReference type="RefSeq" id="XP_056691719.1"/>
    </source>
</evidence>